<dbReference type="EMBL" id="HG316456">
    <property type="protein sequence ID" value="CDF89198.1"/>
    <property type="molecule type" value="Genomic_DNA"/>
</dbReference>
<evidence type="ECO:0000313" key="7">
    <source>
        <dbReference type="EMBL" id="CDF89198.1"/>
    </source>
</evidence>
<keyword evidence="2 5" id="KW-0812">Transmembrane</keyword>
<dbReference type="InterPro" id="IPR006694">
    <property type="entry name" value="Fatty_acid_hydroxylase"/>
</dbReference>
<evidence type="ECO:0000256" key="4">
    <source>
        <dbReference type="ARBA" id="ARBA00023136"/>
    </source>
</evidence>
<name>A0A8J2T4X5_ZYGB2</name>
<proteinExistence type="predicted"/>
<accession>A0A8J2T4X5</accession>
<dbReference type="GO" id="GO:0016491">
    <property type="term" value="F:oxidoreductase activity"/>
    <property type="evidence" value="ECO:0007669"/>
    <property type="project" value="InterPro"/>
</dbReference>
<organism evidence="7 8">
    <name type="scientific">Zygosaccharomyces bailii (strain CLIB 213 / ATCC 58445 / CBS 680 / BCRC 21525 / NBRC 1098 / NCYC 1416 / NRRL Y-2227)</name>
    <dbReference type="NCBI Taxonomy" id="1333698"/>
    <lineage>
        <taxon>Eukaryota</taxon>
        <taxon>Fungi</taxon>
        <taxon>Dikarya</taxon>
        <taxon>Ascomycota</taxon>
        <taxon>Saccharomycotina</taxon>
        <taxon>Saccharomycetes</taxon>
        <taxon>Saccharomycetales</taxon>
        <taxon>Saccharomycetaceae</taxon>
        <taxon>Zygosaccharomyces</taxon>
    </lineage>
</organism>
<reference evidence="8" key="1">
    <citation type="journal article" date="2013" name="Genome Announc.">
        <title>Genome sequence of the food spoilage yeast Zygosaccharomyces bailii CLIB 213(T).</title>
        <authorList>
            <person name="Galeote V."/>
            <person name="Bigey F."/>
            <person name="Devillers H."/>
            <person name="Neuveglise C."/>
            <person name="Dequin S."/>
        </authorList>
    </citation>
    <scope>NUCLEOTIDE SEQUENCE [LARGE SCALE GENOMIC DNA]</scope>
    <source>
        <strain evidence="8">CLIB 213 / ATCC 58445 / CBS 680 / CCRC 21525 / NBRC 1098 / NCYC 1416 / NRRL Y-2227</strain>
    </source>
</reference>
<evidence type="ECO:0000256" key="2">
    <source>
        <dbReference type="ARBA" id="ARBA00022692"/>
    </source>
</evidence>
<evidence type="ECO:0000256" key="1">
    <source>
        <dbReference type="ARBA" id="ARBA00004370"/>
    </source>
</evidence>
<dbReference type="OrthoDB" id="408954at2759"/>
<evidence type="ECO:0000256" key="5">
    <source>
        <dbReference type="SAM" id="Phobius"/>
    </source>
</evidence>
<dbReference type="GO" id="GO:0016020">
    <property type="term" value="C:membrane"/>
    <property type="evidence" value="ECO:0007669"/>
    <property type="project" value="UniProtKB-SubCell"/>
</dbReference>
<keyword evidence="3 5" id="KW-1133">Transmembrane helix</keyword>
<dbReference type="GO" id="GO:0005506">
    <property type="term" value="F:iron ion binding"/>
    <property type="evidence" value="ECO:0007669"/>
    <property type="project" value="InterPro"/>
</dbReference>
<evidence type="ECO:0000259" key="6">
    <source>
        <dbReference type="Pfam" id="PF04116"/>
    </source>
</evidence>
<evidence type="ECO:0000256" key="3">
    <source>
        <dbReference type="ARBA" id="ARBA00022989"/>
    </source>
</evidence>
<comment type="subcellular location">
    <subcellularLocation>
        <location evidence="1">Membrane</location>
    </subcellularLocation>
</comment>
<dbReference type="AlphaFoldDB" id="A0A8J2T4X5"/>
<feature type="transmembrane region" description="Helical" evidence="5">
    <location>
        <begin position="42"/>
        <end position="62"/>
    </location>
</feature>
<keyword evidence="8" id="KW-1185">Reference proteome</keyword>
<keyword evidence="4 5" id="KW-0472">Membrane</keyword>
<protein>
    <submittedName>
        <fullName evidence="7">ZYBA0S03-11452g1_1</fullName>
    </submittedName>
</protein>
<dbReference type="GO" id="GO:0008610">
    <property type="term" value="P:lipid biosynthetic process"/>
    <property type="evidence" value="ECO:0007669"/>
    <property type="project" value="InterPro"/>
</dbReference>
<dbReference type="Proteomes" id="UP000019375">
    <property type="component" value="Unassembled WGS sequence"/>
</dbReference>
<dbReference type="InterPro" id="IPR050307">
    <property type="entry name" value="Sterol_Desaturase_Related"/>
</dbReference>
<dbReference type="Pfam" id="PF04116">
    <property type="entry name" value="FA_hydroxylase"/>
    <property type="match status" value="1"/>
</dbReference>
<feature type="transmembrane region" description="Helical" evidence="5">
    <location>
        <begin position="139"/>
        <end position="160"/>
    </location>
</feature>
<dbReference type="PANTHER" id="PTHR11863">
    <property type="entry name" value="STEROL DESATURASE"/>
    <property type="match status" value="1"/>
</dbReference>
<gene>
    <name evidence="7" type="ORF">BN860_11452g</name>
</gene>
<sequence>MNSTFSEYADLKGPYGFMHSPVAPPVNITPKPSFFPSMSDGMVSLIAPVVAYWGFSMMFHIVDTFELAEKYRIHPSEEVKSRNRAGRVEVFCEVIFQHIIQTTAGFLFLCLDAEPTTGFEQKTLWTWRQMLPAAIPDFAIYYFYMYGISAIKLLAGFLVIDTWQYFWHRLMHLNKELYKRYHSRHHRLYVPYAYGALYNAPVEGFLLDTLGTGVAMVVTQMTHREQAILFTFATMKTVDDHCGYALPWDPFQLIFPNNAVYHDIHHQNFGIKTNFCQPFFTFWDSFFHTNFAGFEEYQHSQRRVTIDRYKVFLKERKEMARKGINTAYHPKRKQY</sequence>
<feature type="domain" description="Fatty acid hydroxylase" evidence="6">
    <location>
        <begin position="154"/>
        <end position="289"/>
    </location>
</feature>
<evidence type="ECO:0000313" key="8">
    <source>
        <dbReference type="Proteomes" id="UP000019375"/>
    </source>
</evidence>